<accession>A0A815MZ50</accession>
<evidence type="ECO:0000313" key="4">
    <source>
        <dbReference type="EMBL" id="CAF4309087.1"/>
    </source>
</evidence>
<dbReference type="Proteomes" id="UP000663829">
    <property type="component" value="Unassembled WGS sequence"/>
</dbReference>
<gene>
    <name evidence="2" type="ORF">GPM918_LOCUS33971</name>
    <name evidence="1" type="ORF">OVA965_LOCUS13251</name>
    <name evidence="4" type="ORF">SRO942_LOCUS34666</name>
    <name evidence="3" type="ORF">TMI583_LOCUS13254</name>
</gene>
<dbReference type="OrthoDB" id="10542553at2759"/>
<dbReference type="EMBL" id="CAJNOK010005487">
    <property type="protein sequence ID" value="CAF0974038.1"/>
    <property type="molecule type" value="Genomic_DNA"/>
</dbReference>
<reference evidence="2" key="1">
    <citation type="submission" date="2021-02" db="EMBL/GenBank/DDBJ databases">
        <authorList>
            <person name="Nowell W R."/>
        </authorList>
    </citation>
    <scope>NUCLEOTIDE SEQUENCE</scope>
</reference>
<organism evidence="2 5">
    <name type="scientific">Didymodactylos carnosus</name>
    <dbReference type="NCBI Taxonomy" id="1234261"/>
    <lineage>
        <taxon>Eukaryota</taxon>
        <taxon>Metazoa</taxon>
        <taxon>Spiralia</taxon>
        <taxon>Gnathifera</taxon>
        <taxon>Rotifera</taxon>
        <taxon>Eurotatoria</taxon>
        <taxon>Bdelloidea</taxon>
        <taxon>Philodinida</taxon>
        <taxon>Philodinidae</taxon>
        <taxon>Didymodactylos</taxon>
    </lineage>
</organism>
<name>A0A815MZ50_9BILA</name>
<dbReference type="Proteomes" id="UP000682733">
    <property type="component" value="Unassembled WGS sequence"/>
</dbReference>
<dbReference type="Proteomes" id="UP000681722">
    <property type="component" value="Unassembled WGS sequence"/>
</dbReference>
<dbReference type="Proteomes" id="UP000677228">
    <property type="component" value="Unassembled WGS sequence"/>
</dbReference>
<dbReference type="EMBL" id="CAJOBA010005493">
    <property type="protein sequence ID" value="CAF3745227.1"/>
    <property type="molecule type" value="Genomic_DNA"/>
</dbReference>
<dbReference type="EMBL" id="CAJOBC010083927">
    <property type="protein sequence ID" value="CAF4309087.1"/>
    <property type="molecule type" value="Genomic_DNA"/>
</dbReference>
<keyword evidence="5" id="KW-1185">Reference proteome</keyword>
<dbReference type="AlphaFoldDB" id="A0A815MZ50"/>
<comment type="caution">
    <text evidence="2">The sequence shown here is derived from an EMBL/GenBank/DDBJ whole genome shotgun (WGS) entry which is preliminary data.</text>
</comment>
<evidence type="ECO:0000313" key="3">
    <source>
        <dbReference type="EMBL" id="CAF3745227.1"/>
    </source>
</evidence>
<proteinExistence type="predicted"/>
<evidence type="ECO:0000313" key="5">
    <source>
        <dbReference type="Proteomes" id="UP000663829"/>
    </source>
</evidence>
<evidence type="ECO:0000313" key="1">
    <source>
        <dbReference type="EMBL" id="CAF0974038.1"/>
    </source>
</evidence>
<protein>
    <submittedName>
        <fullName evidence="2">Uncharacterized protein</fullName>
    </submittedName>
</protein>
<evidence type="ECO:0000313" key="2">
    <source>
        <dbReference type="EMBL" id="CAF1430054.1"/>
    </source>
</evidence>
<dbReference type="EMBL" id="CAJNOQ010018494">
    <property type="protein sequence ID" value="CAF1430054.1"/>
    <property type="molecule type" value="Genomic_DNA"/>
</dbReference>
<sequence>MKRRLERGVILREVNTVLSKFKSNEQSASNQQLEIHLKVGTDNLKLIRDALKIRYENWILELERYREESKLLKLFSNRQIMIMLILLQTFRYNKTKLIFLRKLYKTFTWDSRNQEKINEQEQQLTIECLTHYLKSLRLHDDNLSVETISA</sequence>